<dbReference type="CDD" id="cd04301">
    <property type="entry name" value="NAT_SF"/>
    <property type="match status" value="1"/>
</dbReference>
<dbReference type="Proteomes" id="UP001597418">
    <property type="component" value="Unassembled WGS sequence"/>
</dbReference>
<dbReference type="PROSITE" id="PS51186">
    <property type="entry name" value="GNAT"/>
    <property type="match status" value="1"/>
</dbReference>
<comment type="caution">
    <text evidence="2">The sequence shown here is derived from an EMBL/GenBank/DDBJ whole genome shotgun (WGS) entry which is preliminary data.</text>
</comment>
<gene>
    <name evidence="2" type="ORF">ACFSQ6_07505</name>
</gene>
<protein>
    <submittedName>
        <fullName evidence="2">GNAT family N-acetyltransferase</fullName>
        <ecNumber evidence="2">2.3.-.-</ecNumber>
    </submittedName>
</protein>
<dbReference type="Pfam" id="PF00583">
    <property type="entry name" value="Acetyltransf_1"/>
    <property type="match status" value="1"/>
</dbReference>
<proteinExistence type="predicted"/>
<name>A0ABW5UCH1_9SPHI</name>
<accession>A0ABW5UCH1</accession>
<reference evidence="3" key="1">
    <citation type="journal article" date="2019" name="Int. J. Syst. Evol. Microbiol.">
        <title>The Global Catalogue of Microorganisms (GCM) 10K type strain sequencing project: providing services to taxonomists for standard genome sequencing and annotation.</title>
        <authorList>
            <consortium name="The Broad Institute Genomics Platform"/>
            <consortium name="The Broad Institute Genome Sequencing Center for Infectious Disease"/>
            <person name="Wu L."/>
            <person name="Ma J."/>
        </authorList>
    </citation>
    <scope>NUCLEOTIDE SEQUENCE [LARGE SCALE GENOMIC DNA]</scope>
    <source>
        <strain evidence="3">KCTC 42247</strain>
    </source>
</reference>
<feature type="domain" description="N-acetyltransferase" evidence="1">
    <location>
        <begin position="76"/>
        <end position="233"/>
    </location>
</feature>
<keyword evidence="2" id="KW-0808">Transferase</keyword>
<dbReference type="GO" id="GO:0016746">
    <property type="term" value="F:acyltransferase activity"/>
    <property type="evidence" value="ECO:0007669"/>
    <property type="project" value="UniProtKB-KW"/>
</dbReference>
<dbReference type="InterPro" id="IPR000182">
    <property type="entry name" value="GNAT_dom"/>
</dbReference>
<evidence type="ECO:0000313" key="2">
    <source>
        <dbReference type="EMBL" id="MFD2743240.1"/>
    </source>
</evidence>
<organism evidence="2 3">
    <name type="scientific">Sphingobacterium populi</name>
    <dbReference type="NCBI Taxonomy" id="1812824"/>
    <lineage>
        <taxon>Bacteria</taxon>
        <taxon>Pseudomonadati</taxon>
        <taxon>Bacteroidota</taxon>
        <taxon>Sphingobacteriia</taxon>
        <taxon>Sphingobacteriales</taxon>
        <taxon>Sphingobacteriaceae</taxon>
        <taxon>Sphingobacterium</taxon>
    </lineage>
</organism>
<dbReference type="Gene3D" id="3.40.630.30">
    <property type="match status" value="1"/>
</dbReference>
<dbReference type="RefSeq" id="WP_066756192.1">
    <property type="nucleotide sequence ID" value="NZ_JBHUMB010000006.1"/>
</dbReference>
<sequence length="233" mass="26969">MVQRLDWDSDFFGFEVGLINDTTNESIFSFANKDYELIYHQSHLSTCPIIHGYYLCYSEKKITFSKKITSGTPLCSNIVRFNETRHNIEDLYKLAHVSGQHSRFFLDKKFKSSSFFELYNTWVDKSVDCSIADYVLVYEVDQQVIGFITAKFDNPSGRAKIGLLGIDEKSQGKGVGSSLIRELETIAYQNNIFSIDVPTQKHNNLACAFYKKKGYLENQQIYINHYWKHEDTV</sequence>
<dbReference type="EMBL" id="JBHUMB010000006">
    <property type="protein sequence ID" value="MFD2743240.1"/>
    <property type="molecule type" value="Genomic_DNA"/>
</dbReference>
<evidence type="ECO:0000259" key="1">
    <source>
        <dbReference type="PROSITE" id="PS51186"/>
    </source>
</evidence>
<keyword evidence="3" id="KW-1185">Reference proteome</keyword>
<dbReference type="EC" id="2.3.-.-" evidence="2"/>
<keyword evidence="2" id="KW-0012">Acyltransferase</keyword>
<dbReference type="SUPFAM" id="SSF55729">
    <property type="entry name" value="Acyl-CoA N-acyltransferases (Nat)"/>
    <property type="match status" value="1"/>
</dbReference>
<evidence type="ECO:0000313" key="3">
    <source>
        <dbReference type="Proteomes" id="UP001597418"/>
    </source>
</evidence>
<dbReference type="InterPro" id="IPR016181">
    <property type="entry name" value="Acyl_CoA_acyltransferase"/>
</dbReference>